<evidence type="ECO:0000313" key="3">
    <source>
        <dbReference type="EMBL" id="GIO37425.1"/>
    </source>
</evidence>
<dbReference type="Pfam" id="PF01494">
    <property type="entry name" value="FAD_binding_3"/>
    <property type="match status" value="1"/>
</dbReference>
<organism evidence="3 4">
    <name type="scientific">Paenibacillus antibioticophila</name>
    <dbReference type="NCBI Taxonomy" id="1274374"/>
    <lineage>
        <taxon>Bacteria</taxon>
        <taxon>Bacillati</taxon>
        <taxon>Bacillota</taxon>
        <taxon>Bacilli</taxon>
        <taxon>Bacillales</taxon>
        <taxon>Paenibacillaceae</taxon>
        <taxon>Paenibacillus</taxon>
    </lineage>
</organism>
<dbReference type="PRINTS" id="PR00420">
    <property type="entry name" value="RNGMNOXGNASE"/>
</dbReference>
<dbReference type="AlphaFoldDB" id="A0A919XV39"/>
<evidence type="ECO:0000256" key="1">
    <source>
        <dbReference type="ARBA" id="ARBA00023002"/>
    </source>
</evidence>
<dbReference type="Gene3D" id="3.50.50.60">
    <property type="entry name" value="FAD/NAD(P)-binding domain"/>
    <property type="match status" value="1"/>
</dbReference>
<dbReference type="EMBL" id="BORR01000007">
    <property type="protein sequence ID" value="GIO37425.1"/>
    <property type="molecule type" value="Genomic_DNA"/>
</dbReference>
<reference evidence="3 4" key="1">
    <citation type="submission" date="2021-03" db="EMBL/GenBank/DDBJ databases">
        <title>Antimicrobial resistance genes in bacteria isolated from Japanese honey, and their potential for conferring macrolide and lincosamide resistance in the American foulbrood pathogen Paenibacillus larvae.</title>
        <authorList>
            <person name="Okamoto M."/>
            <person name="Kumagai M."/>
            <person name="Kanamori H."/>
            <person name="Takamatsu D."/>
        </authorList>
    </citation>
    <scope>NUCLEOTIDE SEQUENCE [LARGE SCALE GENOMIC DNA]</scope>
    <source>
        <strain evidence="3 4">J41TS12</strain>
    </source>
</reference>
<dbReference type="InterPro" id="IPR050631">
    <property type="entry name" value="PheA/TfdB_FAD_monoxygenase"/>
</dbReference>
<protein>
    <submittedName>
        <fullName evidence="3">Monooxygenase</fullName>
    </submittedName>
</protein>
<keyword evidence="1" id="KW-0560">Oxidoreductase</keyword>
<dbReference type="SUPFAM" id="SSF51905">
    <property type="entry name" value="FAD/NAD(P)-binding domain"/>
    <property type="match status" value="1"/>
</dbReference>
<comment type="caution">
    <text evidence="3">The sequence shown here is derived from an EMBL/GenBank/DDBJ whole genome shotgun (WGS) entry which is preliminary data.</text>
</comment>
<keyword evidence="3" id="KW-0503">Monooxygenase</keyword>
<dbReference type="PANTHER" id="PTHR43476">
    <property type="entry name" value="3-(3-HYDROXY-PHENYL)PROPIONATE/3-HYDROXYCINNAMIC ACID HYDROXYLASE"/>
    <property type="match status" value="1"/>
</dbReference>
<dbReference type="InterPro" id="IPR036188">
    <property type="entry name" value="FAD/NAD-bd_sf"/>
</dbReference>
<dbReference type="GO" id="GO:0071949">
    <property type="term" value="F:FAD binding"/>
    <property type="evidence" value="ECO:0007669"/>
    <property type="project" value="InterPro"/>
</dbReference>
<dbReference type="PANTHER" id="PTHR43476:SF5">
    <property type="entry name" value="FAD-DEPENDENT MONOOXYGENASE"/>
    <property type="match status" value="1"/>
</dbReference>
<dbReference type="Proteomes" id="UP000681162">
    <property type="component" value="Unassembled WGS sequence"/>
</dbReference>
<keyword evidence="4" id="KW-1185">Reference proteome</keyword>
<dbReference type="RefSeq" id="WP_212939689.1">
    <property type="nucleotide sequence ID" value="NZ_BORR01000007.1"/>
</dbReference>
<dbReference type="PROSITE" id="PS51257">
    <property type="entry name" value="PROKAR_LIPOPROTEIN"/>
    <property type="match status" value="1"/>
</dbReference>
<dbReference type="Gene3D" id="3.30.70.2450">
    <property type="match status" value="1"/>
</dbReference>
<evidence type="ECO:0000313" key="4">
    <source>
        <dbReference type="Proteomes" id="UP000681162"/>
    </source>
</evidence>
<proteinExistence type="predicted"/>
<gene>
    <name evidence="3" type="ORF">J41TS12_22860</name>
</gene>
<evidence type="ECO:0000259" key="2">
    <source>
        <dbReference type="Pfam" id="PF01494"/>
    </source>
</evidence>
<feature type="domain" description="FAD-binding" evidence="2">
    <location>
        <begin position="4"/>
        <end position="350"/>
    </location>
</feature>
<name>A0A919XV39_9BACL</name>
<accession>A0A919XV39</accession>
<dbReference type="GO" id="GO:0004497">
    <property type="term" value="F:monooxygenase activity"/>
    <property type="evidence" value="ECO:0007669"/>
    <property type="project" value="UniProtKB-KW"/>
</dbReference>
<sequence>MNLKTEVCIAGAGPAGTLLACLLLRQGMRVTLVEKLNELGPRFRGEILNDVGVSVLERHHLLERIAEEAVLPLKRIEYWEQGMLTRALLPEETDGNVGVHVPQKDLLKPMLEEALSHESFTYLPGHTVKELVTDESGRTIGIVAACQKTGQSKTIISSLTVGADGRYSAVRKLAGVETITTDHGYDLLWARIPAPQGWESVIRSSVEEGQQLHLFTQARGFIQIGWNIAKGSYAKLRKESFEPFIGRLIAAFPDLENHVREHIQSWHDFVLLDIFSRQSVTWIKEGLVLIGDAAHTMTPTGAFGLNEALRDAEQLAEELGFSLINGDLSLRQLNEFVQERRAVAEELQRRQLEMEAAYAYQFSAV</sequence>
<dbReference type="InterPro" id="IPR002938">
    <property type="entry name" value="FAD-bd"/>
</dbReference>